<dbReference type="RefSeq" id="XP_030041866.1">
    <property type="nucleotide sequence ID" value="XM_030186006.1"/>
</dbReference>
<accession>A0A6P7WFA5</accession>
<reference evidence="2 3" key="1">
    <citation type="submission" date="2025-04" db="UniProtKB">
        <authorList>
            <consortium name="RefSeq"/>
        </authorList>
    </citation>
    <scope>IDENTIFICATION</scope>
</reference>
<name>A0A6P7WFA5_9AMPH</name>
<dbReference type="Pfam" id="PF15734">
    <property type="entry name" value="MIIP"/>
    <property type="match status" value="1"/>
</dbReference>
<dbReference type="GeneID" id="115456739"/>
<dbReference type="KEGG" id="muo:115456739"/>
<evidence type="ECO:0000313" key="1">
    <source>
        <dbReference type="Proteomes" id="UP000515156"/>
    </source>
</evidence>
<organism evidence="1 3">
    <name type="scientific">Microcaecilia unicolor</name>
    <dbReference type="NCBI Taxonomy" id="1415580"/>
    <lineage>
        <taxon>Eukaryota</taxon>
        <taxon>Metazoa</taxon>
        <taxon>Chordata</taxon>
        <taxon>Craniata</taxon>
        <taxon>Vertebrata</taxon>
        <taxon>Euteleostomi</taxon>
        <taxon>Amphibia</taxon>
        <taxon>Gymnophiona</taxon>
        <taxon>Siphonopidae</taxon>
        <taxon>Microcaecilia</taxon>
    </lineage>
</organism>
<dbReference type="AlphaFoldDB" id="A0A6P7WFA5"/>
<evidence type="ECO:0000313" key="2">
    <source>
        <dbReference type="RefSeq" id="XP_030041866.1"/>
    </source>
</evidence>
<dbReference type="GO" id="GO:0030336">
    <property type="term" value="P:negative regulation of cell migration"/>
    <property type="evidence" value="ECO:0007669"/>
    <property type="project" value="InterPro"/>
</dbReference>
<gene>
    <name evidence="2 3" type="primary">MIIP</name>
</gene>
<dbReference type="InterPro" id="IPR031466">
    <property type="entry name" value="MIIP"/>
</dbReference>
<dbReference type="OrthoDB" id="10002384at2759"/>
<dbReference type="PANTHER" id="PTHR34831:SF1">
    <property type="entry name" value="MIGRATION AND INVASION-INHIBITORY PROTEIN"/>
    <property type="match status" value="1"/>
</dbReference>
<dbReference type="CTD" id="60672"/>
<dbReference type="RefSeq" id="XP_030041867.1">
    <property type="nucleotide sequence ID" value="XM_030186007.1"/>
</dbReference>
<dbReference type="Proteomes" id="UP000515156">
    <property type="component" value="Chromosome 13"/>
</dbReference>
<sequence>MSEFEHMEKLRLENKKLLERLKVKQGEFGGMDPGKRKSYLQSALGSANYADKLLDQGNNRQRKQFMKEVKKPKSILITPLKDDTKEAAAFLSSPKEVSVPLDSWAVRPLLGYDWIAGLLDMDSSLSEKSEQFFSELHEFRQVNRNECVQDLLTSEILDISAEEDHKEISLNSHPCVYCYRVNKRLFLNPVSSESCPVCKTKRNQQHWTVGEEAYVRVSLPKSTLLPPYKYKVHRRKSFDAMDSLALLPHCSAGWESSTLCNDTILSSLDLRTLVEPRTAVRDLHNHSHLELFSRVEGSSRLDQL</sequence>
<protein>
    <submittedName>
        <fullName evidence="2 3">Migration and invasion-inhibitory protein isoform X1</fullName>
    </submittedName>
</protein>
<dbReference type="GO" id="GO:0010972">
    <property type="term" value="P:negative regulation of G2/M transition of mitotic cell cycle"/>
    <property type="evidence" value="ECO:0007669"/>
    <property type="project" value="InterPro"/>
</dbReference>
<proteinExistence type="predicted"/>
<dbReference type="PANTHER" id="PTHR34831">
    <property type="entry name" value="MIGRATION AND INVASION-INHIBITORY PROTEIN"/>
    <property type="match status" value="1"/>
</dbReference>
<keyword evidence="1" id="KW-1185">Reference proteome</keyword>
<evidence type="ECO:0000313" key="3">
    <source>
        <dbReference type="RefSeq" id="XP_030041867.1"/>
    </source>
</evidence>